<evidence type="ECO:0000313" key="1">
    <source>
        <dbReference type="EMBL" id="LAA37229.1"/>
    </source>
</evidence>
<reference evidence="1" key="2">
    <citation type="submission" date="2017-11" db="EMBL/GenBank/DDBJ databases">
        <title>Coralsnake Venomics: Analyses of Venom Gland Transcriptomes and Proteomes of Six Brazilian Taxa.</title>
        <authorList>
            <person name="Aird S.D."/>
            <person name="Jorge da Silva N."/>
            <person name="Qiu L."/>
            <person name="Villar-Briones A."/>
            <person name="Aparecida-Saddi V."/>
            <person name="Campos-Telles M.P."/>
            <person name="Grau M."/>
            <person name="Mikheyev A.S."/>
        </authorList>
    </citation>
    <scope>NUCLEOTIDE SEQUENCE</scope>
    <source>
        <tissue evidence="1">Venom_gland</tissue>
    </source>
</reference>
<reference evidence="1" key="1">
    <citation type="submission" date="2017-07" db="EMBL/GenBank/DDBJ databases">
        <authorList>
            <person name="Mikheyev A."/>
            <person name="Grau M."/>
        </authorList>
    </citation>
    <scope>NUCLEOTIDE SEQUENCE</scope>
    <source>
        <tissue evidence="1">Venom_gland</tissue>
    </source>
</reference>
<dbReference type="EMBL" id="IACJ01010757">
    <property type="protein sequence ID" value="LAA37229.1"/>
    <property type="molecule type" value="Transcribed_RNA"/>
</dbReference>
<sequence>MCDNAEYFSSNLQMSLFARFTLLLWNFFPATSPMGMHTLLHQETKIGNRQELSETNYTSWKQRCLSFEESCFLTLLHSIKYLFGLPSTAVVSVCCERWLGYFGLILNSCKMPFCLEQAIFMSSS</sequence>
<organism evidence="1">
    <name type="scientific">Micrurus corallinus</name>
    <name type="common">Brazilian coral snake</name>
    <dbReference type="NCBI Taxonomy" id="54390"/>
    <lineage>
        <taxon>Eukaryota</taxon>
        <taxon>Metazoa</taxon>
        <taxon>Chordata</taxon>
        <taxon>Craniata</taxon>
        <taxon>Vertebrata</taxon>
        <taxon>Euteleostomi</taxon>
        <taxon>Lepidosauria</taxon>
        <taxon>Squamata</taxon>
        <taxon>Bifurcata</taxon>
        <taxon>Unidentata</taxon>
        <taxon>Episquamata</taxon>
        <taxon>Toxicofera</taxon>
        <taxon>Serpentes</taxon>
        <taxon>Colubroidea</taxon>
        <taxon>Elapidae</taxon>
        <taxon>Elapinae</taxon>
        <taxon>Micrurus</taxon>
    </lineage>
</organism>
<accession>A0A2D4EPR7</accession>
<dbReference type="AlphaFoldDB" id="A0A2D4EPR7"/>
<proteinExistence type="predicted"/>
<name>A0A2D4EPR7_MICCO</name>
<protein>
    <submittedName>
        <fullName evidence="1">Uncharacterized protein</fullName>
    </submittedName>
</protein>